<dbReference type="Gene3D" id="3.30.70.270">
    <property type="match status" value="1"/>
</dbReference>
<dbReference type="InterPro" id="IPR043128">
    <property type="entry name" value="Rev_trsase/Diguanyl_cyclase"/>
</dbReference>
<evidence type="ECO:0000313" key="2">
    <source>
        <dbReference type="EMBL" id="AEH51874.1"/>
    </source>
</evidence>
<dbReference type="KEGG" id="tta:Theth_1832"/>
<dbReference type="Proteomes" id="UP000006804">
    <property type="component" value="Chromosome"/>
</dbReference>
<dbReference type="PROSITE" id="PS50887">
    <property type="entry name" value="GGDEF"/>
    <property type="match status" value="1"/>
</dbReference>
<dbReference type="AlphaFoldDB" id="F7YWA2"/>
<feature type="domain" description="GGDEF" evidence="1">
    <location>
        <begin position="111"/>
        <end position="225"/>
    </location>
</feature>
<dbReference type="InterPro" id="IPR000160">
    <property type="entry name" value="GGDEF_dom"/>
</dbReference>
<keyword evidence="3" id="KW-1185">Reference proteome</keyword>
<reference evidence="2 3" key="1">
    <citation type="submission" date="2010-11" db="EMBL/GenBank/DDBJ databases">
        <title>The complete genome of Thermotoga thermarum DSM 5069.</title>
        <authorList>
            <consortium name="US DOE Joint Genome Institute (JGI-PGF)"/>
            <person name="Lucas S."/>
            <person name="Copeland A."/>
            <person name="Lapidus A."/>
            <person name="Bruce D."/>
            <person name="Goodwin L."/>
            <person name="Pitluck S."/>
            <person name="Kyrpides N."/>
            <person name="Mavromatis K."/>
            <person name="Ivanova N."/>
            <person name="Zeytun A."/>
            <person name="Brettin T."/>
            <person name="Detter J.C."/>
            <person name="Tapia R."/>
            <person name="Han C."/>
            <person name="Land M."/>
            <person name="Hauser L."/>
            <person name="Markowitz V."/>
            <person name="Cheng J.-F."/>
            <person name="Hugenholtz P."/>
            <person name="Woyke T."/>
            <person name="Wu D."/>
            <person name="Spring S."/>
            <person name="Schroeder M."/>
            <person name="Brambilla E."/>
            <person name="Klenk H.-P."/>
            <person name="Eisen J.A."/>
        </authorList>
    </citation>
    <scope>NUCLEOTIDE SEQUENCE [LARGE SCALE GENOMIC DNA]</scope>
    <source>
        <strain evidence="2 3">DSM 5069</strain>
    </source>
</reference>
<accession>F7YWA2</accession>
<dbReference type="RefSeq" id="WP_013933082.1">
    <property type="nucleotide sequence ID" value="NC_015707.1"/>
</dbReference>
<protein>
    <recommendedName>
        <fullName evidence="1">GGDEF domain-containing protein</fullName>
    </recommendedName>
</protein>
<dbReference type="PATRIC" id="fig|688269.3.peg.1886"/>
<evidence type="ECO:0000313" key="3">
    <source>
        <dbReference type="Proteomes" id="UP000006804"/>
    </source>
</evidence>
<dbReference type="OrthoDB" id="46382at2"/>
<organism evidence="2 3">
    <name type="scientific">Pseudothermotoga thermarum DSM 5069</name>
    <dbReference type="NCBI Taxonomy" id="688269"/>
    <lineage>
        <taxon>Bacteria</taxon>
        <taxon>Thermotogati</taxon>
        <taxon>Thermotogota</taxon>
        <taxon>Thermotogae</taxon>
        <taxon>Thermotogales</taxon>
        <taxon>Thermotogaceae</taxon>
        <taxon>Pseudothermotoga</taxon>
    </lineage>
</organism>
<name>F7YWA2_9THEM</name>
<evidence type="ECO:0000259" key="1">
    <source>
        <dbReference type="PROSITE" id="PS50887"/>
    </source>
</evidence>
<gene>
    <name evidence="2" type="ORF">Theth_1832</name>
</gene>
<proteinExistence type="predicted"/>
<sequence>MVVYVKLSESETKRKILQAISLCNAVATVDENIADICISDSLHLLLETVIVSEQPPKSFENVVDVILPDQPIEYYIMKMRMIQCYVYSGCSVSGMLEEEIYKARRHNIPLSAVFVQILSDSTLATQTVYVYAKKLSRISDKVVVLQPSTILVLLPYTSVDGAKVFATRLLRQIERAKIRGLTTFPDVVLSVCQIDDQMSSYEDLILKFEDAVKKAFQSGRKIILA</sequence>
<dbReference type="STRING" id="688269.Theth_1832"/>
<dbReference type="HOGENOM" id="CLU_1229027_0_0_0"/>
<dbReference type="EMBL" id="CP002351">
    <property type="protein sequence ID" value="AEH51874.1"/>
    <property type="molecule type" value="Genomic_DNA"/>
</dbReference>